<proteinExistence type="predicted"/>
<reference evidence="2 3" key="1">
    <citation type="journal article" date="2016" name="Nat. Commun.">
        <title>Ectomycorrhizal ecology is imprinted in the genome of the dominant symbiotic fungus Cenococcum geophilum.</title>
        <authorList>
            <consortium name="DOE Joint Genome Institute"/>
            <person name="Peter M."/>
            <person name="Kohler A."/>
            <person name="Ohm R.A."/>
            <person name="Kuo A."/>
            <person name="Krutzmann J."/>
            <person name="Morin E."/>
            <person name="Arend M."/>
            <person name="Barry K.W."/>
            <person name="Binder M."/>
            <person name="Choi C."/>
            <person name="Clum A."/>
            <person name="Copeland A."/>
            <person name="Grisel N."/>
            <person name="Haridas S."/>
            <person name="Kipfer T."/>
            <person name="LaButti K."/>
            <person name="Lindquist E."/>
            <person name="Lipzen A."/>
            <person name="Maire R."/>
            <person name="Meier B."/>
            <person name="Mihaltcheva S."/>
            <person name="Molinier V."/>
            <person name="Murat C."/>
            <person name="Poggeler S."/>
            <person name="Quandt C.A."/>
            <person name="Sperisen C."/>
            <person name="Tritt A."/>
            <person name="Tisserant E."/>
            <person name="Crous P.W."/>
            <person name="Henrissat B."/>
            <person name="Nehls U."/>
            <person name="Egli S."/>
            <person name="Spatafora J.W."/>
            <person name="Grigoriev I.V."/>
            <person name="Martin F.M."/>
        </authorList>
    </citation>
    <scope>NUCLEOTIDE SEQUENCE [LARGE SCALE GENOMIC DNA]</scope>
    <source>
        <strain evidence="2 3">CBS 207.34</strain>
    </source>
</reference>
<dbReference type="InterPro" id="IPR052895">
    <property type="entry name" value="HetReg/Transcr_Mod"/>
</dbReference>
<dbReference type="Pfam" id="PF06985">
    <property type="entry name" value="HET"/>
    <property type="match status" value="1"/>
</dbReference>
<dbReference type="PANTHER" id="PTHR24148">
    <property type="entry name" value="ANKYRIN REPEAT DOMAIN-CONTAINING PROTEIN 39 HOMOLOG-RELATED"/>
    <property type="match status" value="1"/>
</dbReference>
<feature type="non-terminal residue" evidence="2">
    <location>
        <position position="126"/>
    </location>
</feature>
<dbReference type="PANTHER" id="PTHR24148:SF77">
    <property type="entry name" value="HETEROKARYON INCOMPATIBILITY DOMAIN-CONTAINING PROTEIN"/>
    <property type="match status" value="1"/>
</dbReference>
<dbReference type="InterPro" id="IPR010730">
    <property type="entry name" value="HET"/>
</dbReference>
<dbReference type="AlphaFoldDB" id="A0A8E2F4V0"/>
<gene>
    <name evidence="2" type="ORF">AOQ84DRAFT_426624</name>
</gene>
<name>A0A8E2F4V0_9PEZI</name>
<dbReference type="EMBL" id="KV749217">
    <property type="protein sequence ID" value="OCL10587.1"/>
    <property type="molecule type" value="Genomic_DNA"/>
</dbReference>
<evidence type="ECO:0000313" key="3">
    <source>
        <dbReference type="Proteomes" id="UP000250140"/>
    </source>
</evidence>
<organism evidence="2 3">
    <name type="scientific">Glonium stellatum</name>
    <dbReference type="NCBI Taxonomy" id="574774"/>
    <lineage>
        <taxon>Eukaryota</taxon>
        <taxon>Fungi</taxon>
        <taxon>Dikarya</taxon>
        <taxon>Ascomycota</taxon>
        <taxon>Pezizomycotina</taxon>
        <taxon>Dothideomycetes</taxon>
        <taxon>Pleosporomycetidae</taxon>
        <taxon>Gloniales</taxon>
        <taxon>Gloniaceae</taxon>
        <taxon>Glonium</taxon>
    </lineage>
</organism>
<dbReference type="Proteomes" id="UP000250140">
    <property type="component" value="Unassembled WGS sequence"/>
</dbReference>
<keyword evidence="3" id="KW-1185">Reference proteome</keyword>
<accession>A0A8E2F4V0</accession>
<protein>
    <recommendedName>
        <fullName evidence="1">Heterokaryon incompatibility domain-containing protein</fullName>
    </recommendedName>
</protein>
<feature type="domain" description="Heterokaryon incompatibility" evidence="1">
    <location>
        <begin position="5"/>
        <end position="72"/>
    </location>
</feature>
<sequence length="126" mass="14551">MRMRNTRQLFWVDETPINQPNTMEQNHRVQLMRQIYTRAASVAVWLGEADPSAESDLAMDFVERKGSALLQAKGDGFKPLWTRPQAKAVLALRKELLEVDLDSSGDHTYEELDNILWWQELPPAEQ</sequence>
<evidence type="ECO:0000259" key="1">
    <source>
        <dbReference type="Pfam" id="PF06985"/>
    </source>
</evidence>
<evidence type="ECO:0000313" key="2">
    <source>
        <dbReference type="EMBL" id="OCL10587.1"/>
    </source>
</evidence>